<comment type="similarity">
    <text evidence="2">Belongs to the SNAPC3/SRD2 family.</text>
</comment>
<reference evidence="8" key="1">
    <citation type="journal article" date="2014" name="Nucleic Acids Res.">
        <title>The evolutionary dynamics of variant antigen genes in Babesia reveal a history of genomic innovation underlying host-parasite interaction.</title>
        <authorList>
            <person name="Jackson A.P."/>
            <person name="Otto T.D."/>
            <person name="Darby A."/>
            <person name="Ramaprasad A."/>
            <person name="Xia D."/>
            <person name="Echaide I.E."/>
            <person name="Farber M."/>
            <person name="Gahlot S."/>
            <person name="Gamble J."/>
            <person name="Gupta D."/>
            <person name="Gupta Y."/>
            <person name="Jackson L."/>
            <person name="Malandrin L."/>
            <person name="Malas T.B."/>
            <person name="Moussa E."/>
            <person name="Nair M."/>
            <person name="Reid A.J."/>
            <person name="Sanders M."/>
            <person name="Sharma J."/>
            <person name="Tracey A."/>
            <person name="Quail M.A."/>
            <person name="Weir W."/>
            <person name="Wastling J.M."/>
            <person name="Hall N."/>
            <person name="Willadsen P."/>
            <person name="Lingelbach K."/>
            <person name="Shiels B."/>
            <person name="Tait A."/>
            <person name="Berriman M."/>
            <person name="Allred D.R."/>
            <person name="Pain A."/>
        </authorList>
    </citation>
    <scope>NUCLEOTIDE SEQUENCE</scope>
    <source>
        <strain evidence="8">1802A</strain>
    </source>
</reference>
<dbReference type="GO" id="GO:0042795">
    <property type="term" value="P:snRNA transcription by RNA polymerase II"/>
    <property type="evidence" value="ECO:0007669"/>
    <property type="project" value="TreeGrafter"/>
</dbReference>
<dbReference type="GO" id="GO:0042796">
    <property type="term" value="P:snRNA transcription by RNA polymerase III"/>
    <property type="evidence" value="ECO:0007669"/>
    <property type="project" value="TreeGrafter"/>
</dbReference>
<evidence type="ECO:0000256" key="6">
    <source>
        <dbReference type="ARBA" id="ARBA00023242"/>
    </source>
</evidence>
<comment type="subcellular location">
    <subcellularLocation>
        <location evidence="1">Nucleus</location>
    </subcellularLocation>
</comment>
<protein>
    <recommendedName>
        <fullName evidence="10">snRNA-activating protein complex subunit 3</fullName>
    </recommendedName>
</protein>
<reference evidence="8" key="2">
    <citation type="submission" date="2021-05" db="EMBL/GenBank/DDBJ databases">
        <authorList>
            <person name="Pain A."/>
        </authorList>
    </citation>
    <scope>NUCLEOTIDE SEQUENCE</scope>
    <source>
        <strain evidence="8">1802A</strain>
    </source>
</reference>
<keyword evidence="3" id="KW-0805">Transcription regulation</keyword>
<feature type="coiled-coil region" evidence="7">
    <location>
        <begin position="83"/>
        <end position="110"/>
    </location>
</feature>
<dbReference type="PANTHER" id="PTHR13421">
    <property type="entry name" value="SNRNA-ACTIVATING PROTEIN COMPLEX SUBUNIT 3"/>
    <property type="match status" value="1"/>
</dbReference>
<dbReference type="InterPro" id="IPR022042">
    <property type="entry name" value="snRNA-activating_su3"/>
</dbReference>
<evidence type="ECO:0000256" key="1">
    <source>
        <dbReference type="ARBA" id="ARBA00004123"/>
    </source>
</evidence>
<keyword evidence="7" id="KW-0175">Coiled coil</keyword>
<dbReference type="AlphaFoldDB" id="A0AAD9LIN8"/>
<evidence type="ECO:0000256" key="3">
    <source>
        <dbReference type="ARBA" id="ARBA00023015"/>
    </source>
</evidence>
<dbReference type="GO" id="GO:0001046">
    <property type="term" value="F:core promoter sequence-specific DNA binding"/>
    <property type="evidence" value="ECO:0007669"/>
    <property type="project" value="TreeGrafter"/>
</dbReference>
<keyword evidence="9" id="KW-1185">Reference proteome</keyword>
<gene>
    <name evidence="8" type="ORF">X943_003779</name>
</gene>
<evidence type="ECO:0008006" key="10">
    <source>
        <dbReference type="Google" id="ProtNLM"/>
    </source>
</evidence>
<comment type="caution">
    <text evidence="8">The sequence shown here is derived from an EMBL/GenBank/DDBJ whole genome shotgun (WGS) entry which is preliminary data.</text>
</comment>
<dbReference type="EMBL" id="JAHBMH010000033">
    <property type="protein sequence ID" value="KAK1937671.1"/>
    <property type="molecule type" value="Genomic_DNA"/>
</dbReference>
<name>A0AAD9LIN8_BABDI</name>
<dbReference type="GO" id="GO:0005634">
    <property type="term" value="C:nucleus"/>
    <property type="evidence" value="ECO:0007669"/>
    <property type="project" value="UniProtKB-SubCell"/>
</dbReference>
<proteinExistence type="inferred from homology"/>
<organism evidence="8 9">
    <name type="scientific">Babesia divergens</name>
    <dbReference type="NCBI Taxonomy" id="32595"/>
    <lineage>
        <taxon>Eukaryota</taxon>
        <taxon>Sar</taxon>
        <taxon>Alveolata</taxon>
        <taxon>Apicomplexa</taxon>
        <taxon>Aconoidasida</taxon>
        <taxon>Piroplasmida</taxon>
        <taxon>Babesiidae</taxon>
        <taxon>Babesia</taxon>
    </lineage>
</organism>
<dbReference type="Proteomes" id="UP001195914">
    <property type="component" value="Unassembled WGS sequence"/>
</dbReference>
<accession>A0AAD9LIN8</accession>
<evidence type="ECO:0000256" key="4">
    <source>
        <dbReference type="ARBA" id="ARBA00023125"/>
    </source>
</evidence>
<evidence type="ECO:0000256" key="5">
    <source>
        <dbReference type="ARBA" id="ARBA00023163"/>
    </source>
</evidence>
<dbReference type="GO" id="GO:0000978">
    <property type="term" value="F:RNA polymerase II cis-regulatory region sequence-specific DNA binding"/>
    <property type="evidence" value="ECO:0007669"/>
    <property type="project" value="TreeGrafter"/>
</dbReference>
<dbReference type="GO" id="GO:0019185">
    <property type="term" value="C:snRNA-activating protein complex"/>
    <property type="evidence" value="ECO:0007669"/>
    <property type="project" value="TreeGrafter"/>
</dbReference>
<evidence type="ECO:0000313" key="9">
    <source>
        <dbReference type="Proteomes" id="UP001195914"/>
    </source>
</evidence>
<evidence type="ECO:0000256" key="2">
    <source>
        <dbReference type="ARBA" id="ARBA00010410"/>
    </source>
</evidence>
<keyword evidence="5" id="KW-0804">Transcription</keyword>
<evidence type="ECO:0000313" key="8">
    <source>
        <dbReference type="EMBL" id="KAK1937671.1"/>
    </source>
</evidence>
<dbReference type="PANTHER" id="PTHR13421:SF16">
    <property type="entry name" value="SNRNA-ACTIVATING PROTEIN COMPLEX SUBUNIT 3"/>
    <property type="match status" value="1"/>
</dbReference>
<dbReference type="GO" id="GO:0003681">
    <property type="term" value="F:bent DNA binding"/>
    <property type="evidence" value="ECO:0007669"/>
    <property type="project" value="TreeGrafter"/>
</dbReference>
<sequence>MVFLNGGLRFTPIPHFSITKIIDPRSILIVDRSDENSSDDGFPGLACKRRKTDVSAGSPCEPSERTPISTELKSELPTAFVDVFEFRDRLRQLNDRLETLRQRSLALKTRAMKDTFPDMPMHDLIALARLRTETGLSRSVARPIRSPTITEVIWAAARSNVEHVLRKSRTSGGCNSKRLDISVNESTNVWSESNLYKRFAALVNLESYQLAVGAKHYVHRHIPGNFTPGRQLMVQGPQNESSPYLYHRNATDRYVNEQGNAMLSLIPDDEVILTVSLYHGVRGHKLRAYDMLSSQTLSALRDAFICPYEIQPVGQDLELKGSCFMLNGQLFPDFRDDACDYAEPLLHFFESYKPGTLHTTECIEQTEAVIGQLEVPIYSPGFLLHNGDCEHRLMITAIRTFDKARDCPYTQCYPVCVFIPRKRSLRCDICESPEATNFVLNTLVLPQIPAHLCNDCYDSLRRIGTPGGIYRSDGLADPVAMVFRED</sequence>
<keyword evidence="4" id="KW-0238">DNA-binding</keyword>
<keyword evidence="6" id="KW-0539">Nucleus</keyword>
<evidence type="ECO:0000256" key="7">
    <source>
        <dbReference type="SAM" id="Coils"/>
    </source>
</evidence>
<dbReference type="Pfam" id="PF12251">
    <property type="entry name" value="SNAPC3"/>
    <property type="match status" value="1"/>
</dbReference>
<dbReference type="GO" id="GO:0001006">
    <property type="term" value="F:RNA polymerase III type 3 promoter sequence-specific DNA binding"/>
    <property type="evidence" value="ECO:0007669"/>
    <property type="project" value="TreeGrafter"/>
</dbReference>